<feature type="compositionally biased region" description="Basic and acidic residues" evidence="2">
    <location>
        <begin position="600"/>
        <end position="619"/>
    </location>
</feature>
<dbReference type="OrthoDB" id="687730at2759"/>
<evidence type="ECO:0000256" key="1">
    <source>
        <dbReference type="SAM" id="Coils"/>
    </source>
</evidence>
<dbReference type="PROSITE" id="PS50006">
    <property type="entry name" value="FHA_DOMAIN"/>
    <property type="match status" value="1"/>
</dbReference>
<dbReference type="CDD" id="cd22679">
    <property type="entry name" value="FHA_SLMAP"/>
    <property type="match status" value="1"/>
</dbReference>
<dbReference type="PANTHER" id="PTHR15715">
    <property type="entry name" value="CENTROSOMAL PROTEIN OF 170 KDA"/>
    <property type="match status" value="1"/>
</dbReference>
<reference evidence="4 5" key="1">
    <citation type="journal article" date="2015" name="Sci. Rep.">
        <title>Chromosome-level genome map provides insights into diverse defense mechanisms in the medicinal fungus Ganoderma sinense.</title>
        <authorList>
            <person name="Zhu Y."/>
            <person name="Xu J."/>
            <person name="Sun C."/>
            <person name="Zhou S."/>
            <person name="Xu H."/>
            <person name="Nelson D.R."/>
            <person name="Qian J."/>
            <person name="Song J."/>
            <person name="Luo H."/>
            <person name="Xiang L."/>
            <person name="Li Y."/>
            <person name="Xu Z."/>
            <person name="Ji A."/>
            <person name="Wang L."/>
            <person name="Lu S."/>
            <person name="Hayward A."/>
            <person name="Sun W."/>
            <person name="Li X."/>
            <person name="Schwartz D.C."/>
            <person name="Wang Y."/>
            <person name="Chen S."/>
        </authorList>
    </citation>
    <scope>NUCLEOTIDE SEQUENCE [LARGE SCALE GENOMIC DNA]</scope>
    <source>
        <strain evidence="4 5">ZZ0214-1</strain>
    </source>
</reference>
<sequence length="829" mass="90570">MMPAPFSAPHPAVPLPALYLYPLNDSFVPKHISLVNNQRVKIGRQTNAKTVPAERNGYFDSKVLSRQHAEVWEENGKIFIKDVKSSNGTFINGERLSPEGLESEPYELKTDDIVEFGIDIVGEDNKTIVHHKVAARVVCVFTELDAQAAQRAEAQAQQQGAGGYMGGMPNQPTPNGPFNFANGQGSSNGAVGPQRRPTLQPQGLSGMGGMGGNMRAPGKSGLTFDHILSRLQGELQKSRETGAELHSLSSGLAEIHDTLGGNLPSNLQPYPAALPPVMPAQAARAQEEAAQQQQQQQQQQRPLSEPPTVVVELQSQLQETQRSLADHVEKVRTLEGILAEHEAIKQEVSSLRDAMEERKREMELFRITNGRRSHHQADDDNDFTSDDDDARSIATVVPHELERVEEEDEEQIAAEEEEERRRRREELGRPRTPEPTGMGMSEDDDEHEQDQFRKQAVADLRARSPSPSPAPAAAPVPDELTERLNALAKQLEMALELSRSLEAQHASAQSTISVLEAKVASLENMVQVTQTQVRSQAEVTDQLQAAEAARAAAPEEPSVPAAAVEEARIQERESLTTMFSEWKKSVEGRWSSVQEDWSEERERLRRAKEEWESRMRSAEETVTSAAQKVETGLLSLASFQAQHQHSLLNGNAKPHASGGLVTPPSPRSLSAESMRPRQRRKRLSSSRGRTRSRSISPPITDGSTAVNDAEGSEASFSGPRRRSPWSVDDSSDSEGLQPSDRERGDAGDGSERKMPFPITPESSVVNQPISTSSVVASATGAGGTTDTRAHQSPKGPQTPYQHASQVFGIAVLAVAAAAVFWRVKPESSV</sequence>
<feature type="compositionally biased region" description="Basic and acidic residues" evidence="2">
    <location>
        <begin position="739"/>
        <end position="754"/>
    </location>
</feature>
<evidence type="ECO:0000259" key="3">
    <source>
        <dbReference type="PROSITE" id="PS50006"/>
    </source>
</evidence>
<organism evidence="4 5">
    <name type="scientific">Ganoderma sinense ZZ0214-1</name>
    <dbReference type="NCBI Taxonomy" id="1077348"/>
    <lineage>
        <taxon>Eukaryota</taxon>
        <taxon>Fungi</taxon>
        <taxon>Dikarya</taxon>
        <taxon>Basidiomycota</taxon>
        <taxon>Agaricomycotina</taxon>
        <taxon>Agaricomycetes</taxon>
        <taxon>Polyporales</taxon>
        <taxon>Polyporaceae</taxon>
        <taxon>Ganoderma</taxon>
    </lineage>
</organism>
<name>A0A2G8S0X8_9APHY</name>
<comment type="caution">
    <text evidence="4">The sequence shown here is derived from an EMBL/GenBank/DDBJ whole genome shotgun (WGS) entry which is preliminary data.</text>
</comment>
<feature type="compositionally biased region" description="Basic residues" evidence="2">
    <location>
        <begin position="676"/>
        <end position="692"/>
    </location>
</feature>
<dbReference type="Pfam" id="PF00498">
    <property type="entry name" value="FHA"/>
    <property type="match status" value="1"/>
</dbReference>
<keyword evidence="1" id="KW-0175">Coiled coil</keyword>
<dbReference type="SMART" id="SM00240">
    <property type="entry name" value="FHA"/>
    <property type="match status" value="1"/>
</dbReference>
<feature type="compositionally biased region" description="Acidic residues" evidence="2">
    <location>
        <begin position="403"/>
        <end position="418"/>
    </location>
</feature>
<dbReference type="EMBL" id="AYKW01000034">
    <property type="protein sequence ID" value="PIL27394.1"/>
    <property type="molecule type" value="Genomic_DNA"/>
</dbReference>
<dbReference type="Gene3D" id="2.60.200.20">
    <property type="match status" value="1"/>
</dbReference>
<feature type="compositionally biased region" description="Polar residues" evidence="2">
    <location>
        <begin position="760"/>
        <end position="769"/>
    </location>
</feature>
<feature type="region of interest" description="Disordered" evidence="2">
    <location>
        <begin position="160"/>
        <end position="198"/>
    </location>
</feature>
<feature type="domain" description="FHA" evidence="3">
    <location>
        <begin position="40"/>
        <end position="96"/>
    </location>
</feature>
<feature type="compositionally biased region" description="Low complexity" evidence="2">
    <location>
        <begin position="770"/>
        <end position="779"/>
    </location>
</feature>
<dbReference type="GO" id="GO:0005737">
    <property type="term" value="C:cytoplasm"/>
    <property type="evidence" value="ECO:0007669"/>
    <property type="project" value="TreeGrafter"/>
</dbReference>
<evidence type="ECO:0000313" key="4">
    <source>
        <dbReference type="EMBL" id="PIL27394.1"/>
    </source>
</evidence>
<dbReference type="AlphaFoldDB" id="A0A2G8S0X8"/>
<proteinExistence type="predicted"/>
<protein>
    <recommendedName>
        <fullName evidence="3">FHA domain-containing protein</fullName>
    </recommendedName>
</protein>
<dbReference type="Proteomes" id="UP000230002">
    <property type="component" value="Unassembled WGS sequence"/>
</dbReference>
<feature type="region of interest" description="Disordered" evidence="2">
    <location>
        <begin position="591"/>
        <end position="625"/>
    </location>
</feature>
<feature type="region of interest" description="Disordered" evidence="2">
    <location>
        <begin position="649"/>
        <end position="801"/>
    </location>
</feature>
<evidence type="ECO:0000256" key="2">
    <source>
        <dbReference type="SAM" id="MobiDB-lite"/>
    </source>
</evidence>
<evidence type="ECO:0000313" key="5">
    <source>
        <dbReference type="Proteomes" id="UP000230002"/>
    </source>
</evidence>
<feature type="coiled-coil region" evidence="1">
    <location>
        <begin position="484"/>
        <end position="532"/>
    </location>
</feature>
<dbReference type="InterPro" id="IPR051176">
    <property type="entry name" value="Cent_Immune-Sig_Mod"/>
</dbReference>
<feature type="region of interest" description="Disordered" evidence="2">
    <location>
        <begin position="365"/>
        <end position="481"/>
    </location>
</feature>
<feature type="compositionally biased region" description="Acidic residues" evidence="2">
    <location>
        <begin position="379"/>
        <end position="389"/>
    </location>
</feature>
<dbReference type="InterPro" id="IPR000253">
    <property type="entry name" value="FHA_dom"/>
</dbReference>
<keyword evidence="5" id="KW-1185">Reference proteome</keyword>
<dbReference type="PANTHER" id="PTHR15715:SF37">
    <property type="entry name" value="LD47843P"/>
    <property type="match status" value="1"/>
</dbReference>
<dbReference type="STRING" id="1077348.A0A2G8S0X8"/>
<dbReference type="InterPro" id="IPR008984">
    <property type="entry name" value="SMAD_FHA_dom_sf"/>
</dbReference>
<feature type="compositionally biased region" description="Low complexity" evidence="2">
    <location>
        <begin position="280"/>
        <end position="301"/>
    </location>
</feature>
<accession>A0A2G8S0X8</accession>
<gene>
    <name evidence="4" type="ORF">GSI_10542</name>
</gene>
<dbReference type="SUPFAM" id="SSF49879">
    <property type="entry name" value="SMAD/FHA domain"/>
    <property type="match status" value="1"/>
</dbReference>
<feature type="region of interest" description="Disordered" evidence="2">
    <location>
        <begin position="263"/>
        <end position="310"/>
    </location>
</feature>